<comment type="caution">
    <text evidence="9">The sequence shown here is derived from an EMBL/GenBank/DDBJ whole genome shotgun (WGS) entry which is preliminary data.</text>
</comment>
<dbReference type="PANTHER" id="PTHR43375:SF1">
    <property type="entry name" value="OROTIDINE 5'-PHOSPHATE DECARBOXYLASE"/>
    <property type="match status" value="1"/>
</dbReference>
<keyword evidence="5 7" id="KW-0456">Lyase</keyword>
<dbReference type="NCBIfam" id="TIGR02127">
    <property type="entry name" value="pyrF_sub2"/>
    <property type="match status" value="1"/>
</dbReference>
<dbReference type="RefSeq" id="WP_234862671.1">
    <property type="nucleotide sequence ID" value="NZ_JAKEVZ010000016.1"/>
</dbReference>
<dbReference type="GO" id="GO:0004590">
    <property type="term" value="F:orotidine-5'-phosphate decarboxylase activity"/>
    <property type="evidence" value="ECO:0007669"/>
    <property type="project" value="UniProtKB-EC"/>
</dbReference>
<dbReference type="InterPro" id="IPR011995">
    <property type="entry name" value="OMPdecase_type-2"/>
</dbReference>
<evidence type="ECO:0000313" key="10">
    <source>
        <dbReference type="Proteomes" id="UP001201449"/>
    </source>
</evidence>
<evidence type="ECO:0000256" key="6">
    <source>
        <dbReference type="ARBA" id="ARBA00049157"/>
    </source>
</evidence>
<reference evidence="9 10" key="1">
    <citation type="submission" date="2022-01" db="EMBL/GenBank/DDBJ databases">
        <title>Mariniradius saccharolyticus sp. nov., isolated from sediment of a river.</title>
        <authorList>
            <person name="Liu H."/>
        </authorList>
    </citation>
    <scope>NUCLEOTIDE SEQUENCE [LARGE SCALE GENOMIC DNA]</scope>
    <source>
        <strain evidence="9 10">RY-2</strain>
    </source>
</reference>
<keyword evidence="3 7" id="KW-0210">Decarboxylase</keyword>
<dbReference type="InterPro" id="IPR011060">
    <property type="entry name" value="RibuloseP-bd_barrel"/>
</dbReference>
<evidence type="ECO:0000256" key="7">
    <source>
        <dbReference type="HAMAP-Rule" id="MF_01215"/>
    </source>
</evidence>
<dbReference type="Gene3D" id="3.20.20.70">
    <property type="entry name" value="Aldolase class I"/>
    <property type="match status" value="1"/>
</dbReference>
<proteinExistence type="inferred from homology"/>
<dbReference type="CDD" id="cd04725">
    <property type="entry name" value="OMP_decarboxylase_like"/>
    <property type="match status" value="1"/>
</dbReference>
<keyword evidence="10" id="KW-1185">Reference proteome</keyword>
<dbReference type="InterPro" id="IPR013785">
    <property type="entry name" value="Aldolase_TIM"/>
</dbReference>
<evidence type="ECO:0000259" key="8">
    <source>
        <dbReference type="SMART" id="SM00934"/>
    </source>
</evidence>
<dbReference type="HAMAP" id="MF_01215">
    <property type="entry name" value="OMPdecase_type2"/>
    <property type="match status" value="1"/>
</dbReference>
<feature type="domain" description="Orotidine 5'-phosphate decarboxylase" evidence="8">
    <location>
        <begin position="16"/>
        <end position="252"/>
    </location>
</feature>
<evidence type="ECO:0000313" key="9">
    <source>
        <dbReference type="EMBL" id="MCF1752825.1"/>
    </source>
</evidence>
<evidence type="ECO:0000256" key="5">
    <source>
        <dbReference type="ARBA" id="ARBA00023239"/>
    </source>
</evidence>
<evidence type="ECO:0000256" key="4">
    <source>
        <dbReference type="ARBA" id="ARBA00022975"/>
    </source>
</evidence>
<accession>A0ABS9BZS8</accession>
<keyword evidence="4 7" id="KW-0665">Pyrimidine biosynthesis</keyword>
<evidence type="ECO:0000256" key="1">
    <source>
        <dbReference type="ARBA" id="ARBA00004861"/>
    </source>
</evidence>
<comment type="catalytic activity">
    <reaction evidence="6 7">
        <text>orotidine 5'-phosphate + H(+) = UMP + CO2</text>
        <dbReference type="Rhea" id="RHEA:11596"/>
        <dbReference type="ChEBI" id="CHEBI:15378"/>
        <dbReference type="ChEBI" id="CHEBI:16526"/>
        <dbReference type="ChEBI" id="CHEBI:57538"/>
        <dbReference type="ChEBI" id="CHEBI:57865"/>
        <dbReference type="EC" id="4.1.1.23"/>
    </reaction>
</comment>
<dbReference type="EMBL" id="JAKEVZ010000016">
    <property type="protein sequence ID" value="MCF1752825.1"/>
    <property type="molecule type" value="Genomic_DNA"/>
</dbReference>
<organism evidence="9 10">
    <name type="scientific">Mariniradius sediminis</name>
    <dbReference type="NCBI Taxonomy" id="2909237"/>
    <lineage>
        <taxon>Bacteria</taxon>
        <taxon>Pseudomonadati</taxon>
        <taxon>Bacteroidota</taxon>
        <taxon>Cytophagia</taxon>
        <taxon>Cytophagales</taxon>
        <taxon>Cyclobacteriaceae</taxon>
        <taxon>Mariniradius</taxon>
    </lineage>
</organism>
<name>A0ABS9BZS8_9BACT</name>
<evidence type="ECO:0000256" key="3">
    <source>
        <dbReference type="ARBA" id="ARBA00022793"/>
    </source>
</evidence>
<comment type="similarity">
    <text evidence="2 7">Belongs to the OMP decarboxylase family. Type 2 subfamily.</text>
</comment>
<sequence>MNRQELIQQIKAKQSFLCVGLDTDLQKIPSHLQGAKDPIFEFNKEIIDQTADFAVAYKPNIAFYEALGPRGWESLAKTLEYIPKDIFTIADAKRGDIGNTSGLYAKAFFETMDFDSITVAPYMGVDSVGPFLEYAGKWVILLALTSNEGSQDFQVTTLQNGKPLYQEVLEKSSQWGSPDNMMYVVGATRGEKIGAVRKIVPDHFFLVPGVGAQGGSLQEVAKYGMNKNCGLLVNSSRGIIYAGKDKDFGKAARQEAKILQAEMADLLALYSEL</sequence>
<dbReference type="InterPro" id="IPR001754">
    <property type="entry name" value="OMPdeCOase_dom"/>
</dbReference>
<dbReference type="Pfam" id="PF00215">
    <property type="entry name" value="OMPdecase"/>
    <property type="match status" value="1"/>
</dbReference>
<gene>
    <name evidence="7 9" type="primary">pyrF</name>
    <name evidence="9" type="ORF">L0U89_17335</name>
</gene>
<dbReference type="Proteomes" id="UP001201449">
    <property type="component" value="Unassembled WGS sequence"/>
</dbReference>
<comment type="pathway">
    <text evidence="1 7">Pyrimidine metabolism; UMP biosynthesis via de novo pathway; UMP from orotate: step 2/2.</text>
</comment>
<dbReference type="PANTHER" id="PTHR43375">
    <property type="entry name" value="OROTIDINE 5'-PHOSPHATE DECARBOXYLASE"/>
    <property type="match status" value="1"/>
</dbReference>
<dbReference type="SUPFAM" id="SSF51366">
    <property type="entry name" value="Ribulose-phoshate binding barrel"/>
    <property type="match status" value="1"/>
</dbReference>
<dbReference type="EC" id="4.1.1.23" evidence="7"/>
<evidence type="ECO:0000256" key="2">
    <source>
        <dbReference type="ARBA" id="ARBA00008847"/>
    </source>
</evidence>
<dbReference type="SMART" id="SM00934">
    <property type="entry name" value="OMPdecase"/>
    <property type="match status" value="1"/>
</dbReference>
<protein>
    <recommendedName>
        <fullName evidence="7">Orotidine 5'-phosphate decarboxylase</fullName>
        <ecNumber evidence="7">4.1.1.23</ecNumber>
    </recommendedName>
    <alternativeName>
        <fullName evidence="7">OMP decarboxylase</fullName>
        <shortName evidence="7">OMPDCase</shortName>
        <shortName evidence="7">OMPdecase</shortName>
    </alternativeName>
</protein>
<feature type="active site" description="Proton donor" evidence="7">
    <location>
        <position position="93"/>
    </location>
</feature>